<feature type="transmembrane region" description="Helical" evidence="1">
    <location>
        <begin position="73"/>
        <end position="101"/>
    </location>
</feature>
<gene>
    <name evidence="2" type="ORF">SAMN04488000_11141</name>
</gene>
<feature type="transmembrane region" description="Helical" evidence="1">
    <location>
        <begin position="390"/>
        <end position="413"/>
    </location>
</feature>
<feature type="transmembrane region" description="Helical" evidence="1">
    <location>
        <begin position="335"/>
        <end position="357"/>
    </location>
</feature>
<evidence type="ECO:0000313" key="2">
    <source>
        <dbReference type="EMBL" id="SER70336.1"/>
    </source>
</evidence>
<feature type="transmembrane region" description="Helical" evidence="1">
    <location>
        <begin position="236"/>
        <end position="257"/>
    </location>
</feature>
<organism evidence="2 3">
    <name type="scientific">Lentzea albida</name>
    <dbReference type="NCBI Taxonomy" id="65499"/>
    <lineage>
        <taxon>Bacteria</taxon>
        <taxon>Bacillati</taxon>
        <taxon>Actinomycetota</taxon>
        <taxon>Actinomycetes</taxon>
        <taxon>Pseudonocardiales</taxon>
        <taxon>Pseudonocardiaceae</taxon>
        <taxon>Lentzea</taxon>
    </lineage>
</organism>
<keyword evidence="1" id="KW-0472">Membrane</keyword>
<feature type="transmembrane region" description="Helical" evidence="1">
    <location>
        <begin position="425"/>
        <end position="446"/>
    </location>
</feature>
<dbReference type="Proteomes" id="UP000199503">
    <property type="component" value="Unassembled WGS sequence"/>
</dbReference>
<feature type="transmembrane region" description="Helical" evidence="1">
    <location>
        <begin position="453"/>
        <end position="476"/>
    </location>
</feature>
<dbReference type="OrthoDB" id="2014935at2"/>
<sequence>MNGTGELIRLALRRDRVLLPAWLSVFVLLAVGSAAATEGMFPTADSVVAAATTMNGTPALVAVYGRIYDPTSIGALAMLKALATGAMFLAVFSIVVVVRHTRSDEETGRRELLGAGAVGRHAPLAAAMAVAAGANVLLGLVTAAGLVGAGLPVAGSLVFGLAWASVGLAFTAIAGITAQVATTSRGAVGLAVATLGVVFLFRAIGDTADVAGPRWLSWLSPLGWGQQFRPYAGNRWWVLLITAGFAVIAAGVAHLVVARRDLGAGVLPDRPGPATGTLNGVFGLAWRLHRGALLAWTAGFVAYGVLVGSVAGTIGDALSSPQTAELFRRLGGENALTDAVFAAMFGFLGVIAAAYGLQTAMRLHGEEVELRAESLLATPVGRVRWASSHVVVALAGVVVLLVSAGLAAGTVHAARTGDLSAVGEVLAGALVQIPAAWVLVGIVVAAYGLAPRLVVAGWSALAVFLVLGELGPLFGFDQWLMDLSPWAHLPKVPGSAITTTPLLWLLAVVVAGLAAGFAGLRRRDIA</sequence>
<keyword evidence="3" id="KW-1185">Reference proteome</keyword>
<proteinExistence type="predicted"/>
<keyword evidence="1" id="KW-1133">Transmembrane helix</keyword>
<dbReference type="RefSeq" id="WP_089920407.1">
    <property type="nucleotide sequence ID" value="NZ_FOFV01000011.1"/>
</dbReference>
<feature type="transmembrane region" description="Helical" evidence="1">
    <location>
        <begin position="293"/>
        <end position="315"/>
    </location>
</feature>
<accession>A0A1H9RC64</accession>
<keyword evidence="1" id="KW-0812">Transmembrane</keyword>
<evidence type="ECO:0000313" key="3">
    <source>
        <dbReference type="Proteomes" id="UP000199503"/>
    </source>
</evidence>
<evidence type="ECO:0000256" key="1">
    <source>
        <dbReference type="SAM" id="Phobius"/>
    </source>
</evidence>
<reference evidence="3" key="1">
    <citation type="submission" date="2016-10" db="EMBL/GenBank/DDBJ databases">
        <authorList>
            <person name="Varghese N."/>
            <person name="Submissions S."/>
        </authorList>
    </citation>
    <scope>NUCLEOTIDE SEQUENCE [LARGE SCALE GENOMIC DNA]</scope>
    <source>
        <strain evidence="3">DSM 44437</strain>
    </source>
</reference>
<feature type="transmembrane region" description="Helical" evidence="1">
    <location>
        <begin position="496"/>
        <end position="520"/>
    </location>
</feature>
<feature type="transmembrane region" description="Helical" evidence="1">
    <location>
        <begin position="153"/>
        <end position="174"/>
    </location>
</feature>
<feature type="transmembrane region" description="Helical" evidence="1">
    <location>
        <begin position="122"/>
        <end position="147"/>
    </location>
</feature>
<name>A0A1H9RC64_9PSEU</name>
<dbReference type="AlphaFoldDB" id="A0A1H9RC64"/>
<protein>
    <submittedName>
        <fullName evidence="2">ABC-2 type transport system permease protein</fullName>
    </submittedName>
</protein>
<dbReference type="EMBL" id="FOFV01000011">
    <property type="protein sequence ID" value="SER70336.1"/>
    <property type="molecule type" value="Genomic_DNA"/>
</dbReference>
<feature type="transmembrane region" description="Helical" evidence="1">
    <location>
        <begin position="186"/>
        <end position="205"/>
    </location>
</feature>
<dbReference type="STRING" id="65499.SAMN04488000_11141"/>